<feature type="transmembrane region" description="Helical" evidence="6">
    <location>
        <begin position="172"/>
        <end position="192"/>
    </location>
</feature>
<proteinExistence type="inferred from homology"/>
<dbReference type="AlphaFoldDB" id="A0A4R8IIS7"/>
<dbReference type="GO" id="GO:0005886">
    <property type="term" value="C:plasma membrane"/>
    <property type="evidence" value="ECO:0007669"/>
    <property type="project" value="UniProtKB-SubCell"/>
</dbReference>
<dbReference type="Pfam" id="PF09335">
    <property type="entry name" value="VTT_dom"/>
    <property type="match status" value="1"/>
</dbReference>
<keyword evidence="3 6" id="KW-0812">Transmembrane</keyword>
<dbReference type="InterPro" id="IPR032816">
    <property type="entry name" value="VTT_dom"/>
</dbReference>
<evidence type="ECO:0000256" key="3">
    <source>
        <dbReference type="ARBA" id="ARBA00022692"/>
    </source>
</evidence>
<evidence type="ECO:0000313" key="8">
    <source>
        <dbReference type="EMBL" id="TDY00582.1"/>
    </source>
</evidence>
<evidence type="ECO:0000256" key="5">
    <source>
        <dbReference type="ARBA" id="ARBA00023136"/>
    </source>
</evidence>
<keyword evidence="4 6" id="KW-1133">Transmembrane helix</keyword>
<feature type="transmembrane region" description="Helical" evidence="6">
    <location>
        <begin position="212"/>
        <end position="233"/>
    </location>
</feature>
<keyword evidence="5 6" id="KW-0472">Membrane</keyword>
<keyword evidence="2 6" id="KW-1003">Cell membrane</keyword>
<dbReference type="PANTHER" id="PTHR12677">
    <property type="entry name" value="GOLGI APPARATUS MEMBRANE PROTEIN TVP38-RELATED"/>
    <property type="match status" value="1"/>
</dbReference>
<keyword evidence="9" id="KW-1185">Reference proteome</keyword>
<organism evidence="8 9">
    <name type="scientific">Thiohalophilus thiocyanatoxydans</name>
    <dbReference type="NCBI Taxonomy" id="381308"/>
    <lineage>
        <taxon>Bacteria</taxon>
        <taxon>Pseudomonadati</taxon>
        <taxon>Pseudomonadota</taxon>
        <taxon>Gammaproteobacteria</taxon>
        <taxon>Thiohalomonadales</taxon>
        <taxon>Thiohalophilaceae</taxon>
        <taxon>Thiohalophilus</taxon>
    </lineage>
</organism>
<feature type="domain" description="VTT" evidence="7">
    <location>
        <begin position="74"/>
        <end position="192"/>
    </location>
</feature>
<evidence type="ECO:0000259" key="7">
    <source>
        <dbReference type="Pfam" id="PF09335"/>
    </source>
</evidence>
<reference evidence="8 9" key="1">
    <citation type="submission" date="2019-03" db="EMBL/GenBank/DDBJ databases">
        <title>Genomic Encyclopedia of Type Strains, Phase IV (KMG-IV): sequencing the most valuable type-strain genomes for metagenomic binning, comparative biology and taxonomic classification.</title>
        <authorList>
            <person name="Goeker M."/>
        </authorList>
    </citation>
    <scope>NUCLEOTIDE SEQUENCE [LARGE SCALE GENOMIC DNA]</scope>
    <source>
        <strain evidence="8 9">DSM 16326</strain>
    </source>
</reference>
<protein>
    <recommendedName>
        <fullName evidence="6">TVP38/TMEM64 family membrane protein</fullName>
    </recommendedName>
</protein>
<dbReference type="InterPro" id="IPR015414">
    <property type="entry name" value="TMEM64"/>
</dbReference>
<feature type="transmembrane region" description="Helical" evidence="6">
    <location>
        <begin position="60"/>
        <end position="87"/>
    </location>
</feature>
<accession>A0A4R8IIS7</accession>
<comment type="caution">
    <text evidence="8">The sequence shown here is derived from an EMBL/GenBank/DDBJ whole genome shotgun (WGS) entry which is preliminary data.</text>
</comment>
<dbReference type="EMBL" id="SOQX01000005">
    <property type="protein sequence ID" value="TDY00582.1"/>
    <property type="molecule type" value="Genomic_DNA"/>
</dbReference>
<evidence type="ECO:0000256" key="4">
    <source>
        <dbReference type="ARBA" id="ARBA00022989"/>
    </source>
</evidence>
<evidence type="ECO:0000256" key="6">
    <source>
        <dbReference type="RuleBase" id="RU366058"/>
    </source>
</evidence>
<evidence type="ECO:0000313" key="9">
    <source>
        <dbReference type="Proteomes" id="UP000294914"/>
    </source>
</evidence>
<name>A0A4R8IIS7_9GAMM</name>
<dbReference type="PANTHER" id="PTHR12677:SF59">
    <property type="entry name" value="GOLGI APPARATUS MEMBRANE PROTEIN TVP38-RELATED"/>
    <property type="match status" value="1"/>
</dbReference>
<comment type="similarity">
    <text evidence="6">Belongs to the TVP38/TMEM64 family.</text>
</comment>
<evidence type="ECO:0000256" key="2">
    <source>
        <dbReference type="ARBA" id="ARBA00022475"/>
    </source>
</evidence>
<dbReference type="Proteomes" id="UP000294914">
    <property type="component" value="Unassembled WGS sequence"/>
</dbReference>
<feature type="transmembrane region" description="Helical" evidence="6">
    <location>
        <begin position="93"/>
        <end position="115"/>
    </location>
</feature>
<dbReference type="RefSeq" id="WP_134084227.1">
    <property type="nucleotide sequence ID" value="NZ_SOQX01000005.1"/>
</dbReference>
<gene>
    <name evidence="8" type="ORF">EDC23_2085</name>
</gene>
<dbReference type="OrthoDB" id="9800167at2"/>
<feature type="transmembrane region" description="Helical" evidence="6">
    <location>
        <begin position="18"/>
        <end position="40"/>
    </location>
</feature>
<comment type="subcellular location">
    <subcellularLocation>
        <location evidence="1 6">Cell membrane</location>
        <topology evidence="1 6">Multi-pass membrane protein</topology>
    </subcellularLocation>
</comment>
<sequence>MLNSAQTSHSKRVIRSPLWGIAGSILFVAAVLAVLIYFGVDEQVRHLLQWFEARGAWVSLLFILLMAAVVLLLLPGILFTTGAGFVFGVVEGSIYVVLGTTLGASLAFVIARYLFGARARQFIMARSRLRLVSEEVRPHGWKIVLLTRLIPFFPSKISNYFFGLTPFSLRGYIGGSLVGFIPLSVHNVYLGSIAADLSTLGAHELGRTPLEWSLYAAGFIAAVIAVVTLSRLAQRALARYEQKGEIEEEP</sequence>
<evidence type="ECO:0000256" key="1">
    <source>
        <dbReference type="ARBA" id="ARBA00004651"/>
    </source>
</evidence>